<proteinExistence type="predicted"/>
<gene>
    <name evidence="1" type="ORF">DERP_007628</name>
</gene>
<keyword evidence="2" id="KW-1185">Reference proteome</keyword>
<accession>A0ABQ8JKA1</accession>
<dbReference type="Proteomes" id="UP000887458">
    <property type="component" value="Unassembled WGS sequence"/>
</dbReference>
<reference evidence="1 2" key="1">
    <citation type="journal article" date="2018" name="J. Allergy Clin. Immunol.">
        <title>High-quality assembly of Dermatophagoides pteronyssinus genome and transcriptome reveals a wide range of novel allergens.</title>
        <authorList>
            <person name="Liu X.Y."/>
            <person name="Yang K.Y."/>
            <person name="Wang M.Q."/>
            <person name="Kwok J.S."/>
            <person name="Zeng X."/>
            <person name="Yang Z."/>
            <person name="Xiao X.J."/>
            <person name="Lau C.P."/>
            <person name="Li Y."/>
            <person name="Huang Z.M."/>
            <person name="Ba J.G."/>
            <person name="Yim A.K."/>
            <person name="Ouyang C.Y."/>
            <person name="Ngai S.M."/>
            <person name="Chan T.F."/>
            <person name="Leung E.L."/>
            <person name="Liu L."/>
            <person name="Liu Z.G."/>
            <person name="Tsui S.K."/>
        </authorList>
    </citation>
    <scope>NUCLEOTIDE SEQUENCE [LARGE SCALE GENOMIC DNA]</scope>
    <source>
        <strain evidence="1">Derp</strain>
    </source>
</reference>
<protein>
    <submittedName>
        <fullName evidence="1">Uncharacterized protein</fullName>
    </submittedName>
</protein>
<dbReference type="EMBL" id="NJHN03000034">
    <property type="protein sequence ID" value="KAH9423036.1"/>
    <property type="molecule type" value="Genomic_DNA"/>
</dbReference>
<sequence length="73" mass="8651">MNGIDGLTLVDILDIHHCVSNYNDPIECYAITLYKLCEARKSIRHRDSIKLATFIMDQYFMSYHRLIRWQISS</sequence>
<evidence type="ECO:0000313" key="2">
    <source>
        <dbReference type="Proteomes" id="UP000887458"/>
    </source>
</evidence>
<organism evidence="1 2">
    <name type="scientific">Dermatophagoides pteronyssinus</name>
    <name type="common">European house dust mite</name>
    <dbReference type="NCBI Taxonomy" id="6956"/>
    <lineage>
        <taxon>Eukaryota</taxon>
        <taxon>Metazoa</taxon>
        <taxon>Ecdysozoa</taxon>
        <taxon>Arthropoda</taxon>
        <taxon>Chelicerata</taxon>
        <taxon>Arachnida</taxon>
        <taxon>Acari</taxon>
        <taxon>Acariformes</taxon>
        <taxon>Sarcoptiformes</taxon>
        <taxon>Astigmata</taxon>
        <taxon>Psoroptidia</taxon>
        <taxon>Analgoidea</taxon>
        <taxon>Pyroglyphidae</taxon>
        <taxon>Dermatophagoidinae</taxon>
        <taxon>Dermatophagoides</taxon>
    </lineage>
</organism>
<comment type="caution">
    <text evidence="1">The sequence shown here is derived from an EMBL/GenBank/DDBJ whole genome shotgun (WGS) entry which is preliminary data.</text>
</comment>
<evidence type="ECO:0000313" key="1">
    <source>
        <dbReference type="EMBL" id="KAH9423036.1"/>
    </source>
</evidence>
<name>A0ABQ8JKA1_DERPT</name>
<reference evidence="1 2" key="2">
    <citation type="journal article" date="2022" name="Mol. Biol. Evol.">
        <title>Comparative Genomics Reveals Insights into the Divergent Evolution of Astigmatic Mites and Household Pest Adaptations.</title>
        <authorList>
            <person name="Xiong Q."/>
            <person name="Wan A.T."/>
            <person name="Liu X."/>
            <person name="Fung C.S."/>
            <person name="Xiao X."/>
            <person name="Malainual N."/>
            <person name="Hou J."/>
            <person name="Wang L."/>
            <person name="Wang M."/>
            <person name="Yang K.Y."/>
            <person name="Cui Y."/>
            <person name="Leung E.L."/>
            <person name="Nong W."/>
            <person name="Shin S.K."/>
            <person name="Au S.W."/>
            <person name="Jeong K.Y."/>
            <person name="Chew F.T."/>
            <person name="Hui J.H."/>
            <person name="Leung T.F."/>
            <person name="Tungtrongchitr A."/>
            <person name="Zhong N."/>
            <person name="Liu Z."/>
            <person name="Tsui S.K."/>
        </authorList>
    </citation>
    <scope>NUCLEOTIDE SEQUENCE [LARGE SCALE GENOMIC DNA]</scope>
    <source>
        <strain evidence="1">Derp</strain>
    </source>
</reference>